<protein>
    <submittedName>
        <fullName evidence="2">Uncharacterized protein</fullName>
    </submittedName>
</protein>
<dbReference type="OrthoDB" id="5662920at2759"/>
<keyword evidence="1" id="KW-0812">Transmembrane</keyword>
<dbReference type="InParanoid" id="A0A1Y1ZCY3"/>
<dbReference type="EMBL" id="MCFE01000004">
    <property type="protein sequence ID" value="ORY08024.1"/>
    <property type="molecule type" value="Genomic_DNA"/>
</dbReference>
<evidence type="ECO:0000313" key="3">
    <source>
        <dbReference type="Proteomes" id="UP000193498"/>
    </source>
</evidence>
<keyword evidence="1" id="KW-0472">Membrane</keyword>
<reference evidence="2 3" key="1">
    <citation type="submission" date="2016-07" db="EMBL/GenBank/DDBJ databases">
        <title>Pervasive Adenine N6-methylation of Active Genes in Fungi.</title>
        <authorList>
            <consortium name="DOE Joint Genome Institute"/>
            <person name="Mondo S.J."/>
            <person name="Dannebaum R.O."/>
            <person name="Kuo R.C."/>
            <person name="Labutti K."/>
            <person name="Haridas S."/>
            <person name="Kuo A."/>
            <person name="Salamov A."/>
            <person name="Ahrendt S.R."/>
            <person name="Lipzen A."/>
            <person name="Sullivan W."/>
            <person name="Andreopoulos W.B."/>
            <person name="Clum A."/>
            <person name="Lindquist E."/>
            <person name="Daum C."/>
            <person name="Ramamoorthy G.K."/>
            <person name="Gryganskyi A."/>
            <person name="Culley D."/>
            <person name="Magnuson J.K."/>
            <person name="James T.Y."/>
            <person name="O'Malley M.A."/>
            <person name="Stajich J.E."/>
            <person name="Spatafora J.W."/>
            <person name="Visel A."/>
            <person name="Grigoriev I.V."/>
        </authorList>
    </citation>
    <scope>NUCLEOTIDE SEQUENCE [LARGE SCALE GENOMIC DNA]</scope>
    <source>
        <strain evidence="2 3">CBS 931.73</strain>
    </source>
</reference>
<name>A0A1Y1ZCY3_9FUNG</name>
<organism evidence="2 3">
    <name type="scientific">Basidiobolus meristosporus CBS 931.73</name>
    <dbReference type="NCBI Taxonomy" id="1314790"/>
    <lineage>
        <taxon>Eukaryota</taxon>
        <taxon>Fungi</taxon>
        <taxon>Fungi incertae sedis</taxon>
        <taxon>Zoopagomycota</taxon>
        <taxon>Entomophthoromycotina</taxon>
        <taxon>Basidiobolomycetes</taxon>
        <taxon>Basidiobolales</taxon>
        <taxon>Basidiobolaceae</taxon>
        <taxon>Basidiobolus</taxon>
    </lineage>
</organism>
<proteinExistence type="predicted"/>
<accession>A0A1Y1ZCY3</accession>
<keyword evidence="3" id="KW-1185">Reference proteome</keyword>
<feature type="transmembrane region" description="Helical" evidence="1">
    <location>
        <begin position="15"/>
        <end position="34"/>
    </location>
</feature>
<gene>
    <name evidence="2" type="ORF">K493DRAFT_381415</name>
</gene>
<keyword evidence="1" id="KW-1133">Transmembrane helix</keyword>
<sequence>MRTYRVVSSFRKWRLYAFTTIVIVFAITVILLASSSNISVELRKALGRADSNWDICAKGSASGWNKSIVVLNGRPEWNGDSWNDFNITLYNPTADYLYKDIDLSWPSRILNTYAIMFNRQLKLSAEDYFVFIEDDVVLTDKQRFIMEIECWLARYSTEVDLDFYSLFNADTAHSIYDWGTQAFVISRQGLVQLLSNYYKGKVHLPIDMYFSMTNKRYKTKVKIVNHVGTRYKPIW</sequence>
<evidence type="ECO:0000256" key="1">
    <source>
        <dbReference type="SAM" id="Phobius"/>
    </source>
</evidence>
<dbReference type="Proteomes" id="UP000193498">
    <property type="component" value="Unassembled WGS sequence"/>
</dbReference>
<dbReference type="AlphaFoldDB" id="A0A1Y1ZCY3"/>
<evidence type="ECO:0000313" key="2">
    <source>
        <dbReference type="EMBL" id="ORY08024.1"/>
    </source>
</evidence>
<comment type="caution">
    <text evidence="2">The sequence shown here is derived from an EMBL/GenBank/DDBJ whole genome shotgun (WGS) entry which is preliminary data.</text>
</comment>